<feature type="region of interest" description="Disordered" evidence="1">
    <location>
        <begin position="1"/>
        <end position="97"/>
    </location>
</feature>
<dbReference type="Pfam" id="PF00646">
    <property type="entry name" value="F-box"/>
    <property type="match status" value="1"/>
</dbReference>
<comment type="caution">
    <text evidence="3">The sequence shown here is derived from an EMBL/GenBank/DDBJ whole genome shotgun (WGS) entry which is preliminary data.</text>
</comment>
<dbReference type="SMART" id="SM00256">
    <property type="entry name" value="FBOX"/>
    <property type="match status" value="1"/>
</dbReference>
<name>A0A5C5FZC3_9BASI</name>
<protein>
    <recommendedName>
        <fullName evidence="2">F-box domain-containing protein</fullName>
    </recommendedName>
</protein>
<evidence type="ECO:0000256" key="1">
    <source>
        <dbReference type="SAM" id="MobiDB-lite"/>
    </source>
</evidence>
<evidence type="ECO:0000313" key="3">
    <source>
        <dbReference type="EMBL" id="TNY21071.1"/>
    </source>
</evidence>
<proteinExistence type="predicted"/>
<feature type="compositionally biased region" description="Basic residues" evidence="1">
    <location>
        <begin position="1"/>
        <end position="11"/>
    </location>
</feature>
<feature type="compositionally biased region" description="Basic residues" evidence="1">
    <location>
        <begin position="86"/>
        <end position="95"/>
    </location>
</feature>
<dbReference type="Proteomes" id="UP000311382">
    <property type="component" value="Unassembled WGS sequence"/>
</dbReference>
<feature type="compositionally biased region" description="Low complexity" evidence="1">
    <location>
        <begin position="619"/>
        <end position="635"/>
    </location>
</feature>
<accession>A0A5C5FZC3</accession>
<dbReference type="OrthoDB" id="3246989at2759"/>
<feature type="compositionally biased region" description="Basic residues" evidence="1">
    <location>
        <begin position="49"/>
        <end position="58"/>
    </location>
</feature>
<dbReference type="EMBL" id="SOZI01000051">
    <property type="protein sequence ID" value="TNY21071.1"/>
    <property type="molecule type" value="Genomic_DNA"/>
</dbReference>
<feature type="region of interest" description="Disordered" evidence="1">
    <location>
        <begin position="604"/>
        <end position="635"/>
    </location>
</feature>
<dbReference type="STRING" id="5288.A0A5C5FZC3"/>
<organism evidence="3 4">
    <name type="scientific">Rhodotorula diobovata</name>
    <dbReference type="NCBI Taxonomy" id="5288"/>
    <lineage>
        <taxon>Eukaryota</taxon>
        <taxon>Fungi</taxon>
        <taxon>Dikarya</taxon>
        <taxon>Basidiomycota</taxon>
        <taxon>Pucciniomycotina</taxon>
        <taxon>Microbotryomycetes</taxon>
        <taxon>Sporidiobolales</taxon>
        <taxon>Sporidiobolaceae</taxon>
        <taxon>Rhodotorula</taxon>
    </lineage>
</organism>
<gene>
    <name evidence="3" type="ORF">DMC30DRAFT_221081</name>
</gene>
<evidence type="ECO:0000313" key="4">
    <source>
        <dbReference type="Proteomes" id="UP000311382"/>
    </source>
</evidence>
<keyword evidence="4" id="KW-1185">Reference proteome</keyword>
<dbReference type="AlphaFoldDB" id="A0A5C5FZC3"/>
<sequence>MPPRRSTRKRKSTLDSDYEPSNDVAEAGERGAGASSDEELPAPSAVGTSKRKNTKGKSKAASDSEEDDYAPPEKKAKATTTTSGKGKAKGKGPKPKKLELFQSMPLDILALIMSALDTKSLLAMSRTCSAFRSLLHSSQGTSCWKAARRNTSLMPDLKARDLTEWEYASLLFDNTCHVCHKPKAKTLDFGLRVRGCAACMRANSLQATKIRIRTHPKVWECVPESVWSPDYYGFGESKTYTFFWLPTVRQVSSRLNELDGKPGFATYVAERKAIKAAAKRDAAMVKHWEARFETDRYVDAKSALKDRQRKIEEKLLELGYTMDDVRGHAVQSHSVYNNESELTDRAWSMAKKKLVTAIEEERAKKREVEAAAAMRSRAEALKPFWTALQASIASGDERMLFPPWANFLHLPAVKQLYEPEDAKPSQEDLLRVRAAVMREAQAFGEEIQAAFYAKLVVAHTEAVTPVTPLDDLAALARLVTLAVPCPSRWCQTWATFPAILDHTKVCRAWALTQHSLSTSPRQVRAILHVLGAVNDVEPGKVDAATTSTSDLYALGEAFECETCKPKQTAVGPAVWSRAHSTTMGWGAAVTHILGDHGQPTFPTLTFTPPKPPSDSVDNAAEAAAAGGGFVAEAES</sequence>
<dbReference type="Gene3D" id="1.20.1280.50">
    <property type="match status" value="1"/>
</dbReference>
<dbReference type="PROSITE" id="PS50181">
    <property type="entry name" value="FBOX"/>
    <property type="match status" value="1"/>
</dbReference>
<dbReference type="CDD" id="cd09917">
    <property type="entry name" value="F-box_SF"/>
    <property type="match status" value="1"/>
</dbReference>
<reference evidence="3 4" key="1">
    <citation type="submission" date="2019-03" db="EMBL/GenBank/DDBJ databases">
        <title>Rhodosporidium diobovatum UCD-FST 08-225 genome sequencing, assembly, and annotation.</title>
        <authorList>
            <person name="Fakankun I.U."/>
            <person name="Fristensky B."/>
            <person name="Levin D.B."/>
        </authorList>
    </citation>
    <scope>NUCLEOTIDE SEQUENCE [LARGE SCALE GENOMIC DNA]</scope>
    <source>
        <strain evidence="3 4">UCD-FST 08-225</strain>
    </source>
</reference>
<dbReference type="InterPro" id="IPR001810">
    <property type="entry name" value="F-box_dom"/>
</dbReference>
<feature type="domain" description="F-box" evidence="2">
    <location>
        <begin position="98"/>
        <end position="147"/>
    </location>
</feature>
<dbReference type="SUPFAM" id="SSF81383">
    <property type="entry name" value="F-box domain"/>
    <property type="match status" value="1"/>
</dbReference>
<evidence type="ECO:0000259" key="2">
    <source>
        <dbReference type="PROSITE" id="PS50181"/>
    </source>
</evidence>
<dbReference type="InterPro" id="IPR036047">
    <property type="entry name" value="F-box-like_dom_sf"/>
</dbReference>